<dbReference type="HAMAP" id="MF_00902">
    <property type="entry name" value="TatC"/>
    <property type="match status" value="1"/>
</dbReference>
<proteinExistence type="inferred from homology"/>
<comment type="subcellular location">
    <subcellularLocation>
        <location evidence="7">Cell membrane</location>
        <topology evidence="7">Multi-pass membrane protein</topology>
    </subcellularLocation>
    <subcellularLocation>
        <location evidence="1">Membrane</location>
        <topology evidence="1">Multi-pass membrane protein</topology>
    </subcellularLocation>
</comment>
<dbReference type="Proteomes" id="UP001500956">
    <property type="component" value="Unassembled WGS sequence"/>
</dbReference>
<dbReference type="Pfam" id="PF00902">
    <property type="entry name" value="TatC"/>
    <property type="match status" value="1"/>
</dbReference>
<comment type="similarity">
    <text evidence="7">Belongs to the TatC family.</text>
</comment>
<dbReference type="PRINTS" id="PR01840">
    <property type="entry name" value="TATCFAMILY"/>
</dbReference>
<comment type="function">
    <text evidence="7">Part of the twin-arginine translocation (Tat) system that transports large folded proteins containing a characteristic twin-arginine motif in their signal peptide across membranes. Together with TatB, TatC is part of a receptor directly interacting with Tat signal peptides.</text>
</comment>
<dbReference type="NCBIfam" id="TIGR00945">
    <property type="entry name" value="tatC"/>
    <property type="match status" value="1"/>
</dbReference>
<feature type="transmembrane region" description="Helical" evidence="7">
    <location>
        <begin position="161"/>
        <end position="185"/>
    </location>
</feature>
<evidence type="ECO:0000256" key="6">
    <source>
        <dbReference type="ARBA" id="ARBA00023136"/>
    </source>
</evidence>
<dbReference type="EMBL" id="BAABID010000008">
    <property type="protein sequence ID" value="GAA4726962.1"/>
    <property type="molecule type" value="Genomic_DNA"/>
</dbReference>
<evidence type="ECO:0000256" key="7">
    <source>
        <dbReference type="HAMAP-Rule" id="MF_00902"/>
    </source>
</evidence>
<feature type="transmembrane region" description="Helical" evidence="7">
    <location>
        <begin position="197"/>
        <end position="214"/>
    </location>
</feature>
<evidence type="ECO:0000256" key="4">
    <source>
        <dbReference type="ARBA" id="ARBA00022989"/>
    </source>
</evidence>
<keyword evidence="9" id="KW-1185">Reference proteome</keyword>
<keyword evidence="3 7" id="KW-0653">Protein transport</keyword>
<evidence type="ECO:0000313" key="8">
    <source>
        <dbReference type="EMBL" id="GAA4726962.1"/>
    </source>
</evidence>
<dbReference type="InterPro" id="IPR002033">
    <property type="entry name" value="TatC"/>
</dbReference>
<comment type="caution">
    <text evidence="8">The sequence shown here is derived from an EMBL/GenBank/DDBJ whole genome shotgun (WGS) entry which is preliminary data.</text>
</comment>
<evidence type="ECO:0000313" key="9">
    <source>
        <dbReference type="Proteomes" id="UP001500956"/>
    </source>
</evidence>
<keyword evidence="5 7" id="KW-0811">Translocation</keyword>
<feature type="transmembrane region" description="Helical" evidence="7">
    <location>
        <begin position="25"/>
        <end position="43"/>
    </location>
</feature>
<evidence type="ECO:0000256" key="1">
    <source>
        <dbReference type="ARBA" id="ARBA00004141"/>
    </source>
</evidence>
<sequence length="258" mass="28725">MPRTPRDPEGRMPLREHLVEIRKRVVRIALGLLVGAVLGWILYDPLLDALMHPLEQAAERRDALIGLNFDGVATAIDMRVKVSLFLGVIVSSPWWLYQVFAFVNPGLTGTERRYVYGFLCAAVPMFLAGAWLAWSVLPYVVEVLNDFVPEGGANLVGAQMYLSFVMRLILACGIAFLVPVFMVVLNLMGTVRARTWLAGWRWAVLVSFLFAAIVTPTMDVLSMFGIAGPICALYFVATGICFLHDRRVDRRRVAAPVE</sequence>
<keyword evidence="7" id="KW-0813">Transport</keyword>
<name>A0ABP8YD57_9MICO</name>
<reference evidence="9" key="1">
    <citation type="journal article" date="2019" name="Int. J. Syst. Evol. Microbiol.">
        <title>The Global Catalogue of Microorganisms (GCM) 10K type strain sequencing project: providing services to taxonomists for standard genome sequencing and annotation.</title>
        <authorList>
            <consortium name="The Broad Institute Genomics Platform"/>
            <consortium name="The Broad Institute Genome Sequencing Center for Infectious Disease"/>
            <person name="Wu L."/>
            <person name="Ma J."/>
        </authorList>
    </citation>
    <scope>NUCLEOTIDE SEQUENCE [LARGE SCALE GENOMIC DNA]</scope>
    <source>
        <strain evidence="9">JCM 18063</strain>
    </source>
</reference>
<keyword evidence="6 7" id="KW-0472">Membrane</keyword>
<dbReference type="PANTHER" id="PTHR30371:SF0">
    <property type="entry name" value="SEC-INDEPENDENT PROTEIN TRANSLOCASE PROTEIN TATC, CHLOROPLASTIC-RELATED"/>
    <property type="match status" value="1"/>
</dbReference>
<protein>
    <recommendedName>
        <fullName evidence="7">Sec-independent protein translocase protein TatC</fullName>
    </recommendedName>
</protein>
<keyword evidence="2 7" id="KW-0812">Transmembrane</keyword>
<feature type="transmembrane region" description="Helical" evidence="7">
    <location>
        <begin position="115"/>
        <end position="141"/>
    </location>
</feature>
<keyword evidence="7" id="KW-1003">Cell membrane</keyword>
<evidence type="ECO:0000256" key="2">
    <source>
        <dbReference type="ARBA" id="ARBA00022692"/>
    </source>
</evidence>
<dbReference type="PANTHER" id="PTHR30371">
    <property type="entry name" value="SEC-INDEPENDENT PROTEIN TRANSLOCASE PROTEIN TATC"/>
    <property type="match status" value="1"/>
</dbReference>
<organism evidence="8 9">
    <name type="scientific">Isoptericola chiayiensis</name>
    <dbReference type="NCBI Taxonomy" id="579446"/>
    <lineage>
        <taxon>Bacteria</taxon>
        <taxon>Bacillati</taxon>
        <taxon>Actinomycetota</taxon>
        <taxon>Actinomycetes</taxon>
        <taxon>Micrococcales</taxon>
        <taxon>Promicromonosporaceae</taxon>
        <taxon>Isoptericola</taxon>
    </lineage>
</organism>
<accession>A0ABP8YD57</accession>
<gene>
    <name evidence="7 8" type="primary">tatC</name>
    <name evidence="8" type="ORF">GCM10023216_17190</name>
</gene>
<feature type="transmembrane region" description="Helical" evidence="7">
    <location>
        <begin position="82"/>
        <end position="103"/>
    </location>
</feature>
<evidence type="ECO:0000256" key="5">
    <source>
        <dbReference type="ARBA" id="ARBA00023010"/>
    </source>
</evidence>
<feature type="transmembrane region" description="Helical" evidence="7">
    <location>
        <begin position="220"/>
        <end position="243"/>
    </location>
</feature>
<comment type="subunit">
    <text evidence="7">The Tat system comprises two distinct complexes: a TatABC complex, containing multiple copies of TatA, TatB and TatC subunits, and a separate TatA complex, containing only TatA subunits. Substrates initially bind to the TatABC complex, which probably triggers association of the separate TatA complex to form the active translocon.</text>
</comment>
<keyword evidence="4 7" id="KW-1133">Transmembrane helix</keyword>
<evidence type="ECO:0000256" key="3">
    <source>
        <dbReference type="ARBA" id="ARBA00022927"/>
    </source>
</evidence>